<evidence type="ECO:0000313" key="1">
    <source>
        <dbReference type="EMBL" id="KJA15799.1"/>
    </source>
</evidence>
<dbReference type="Proteomes" id="UP000054270">
    <property type="component" value="Unassembled WGS sequence"/>
</dbReference>
<sequence>MQSPTPEAALIADDSECLMPGAWIEQPLVLAASPRLLARPPLNDTVPELSDMASGSVVAEVLSPVVVADSLLSPVADSPKLSPLAGSLGFPPVAESVSAVVDEKYIPPVAKFAALPPVAESMSPGLESPPKKLSPQRSSILTLSGKTIALYEMALSSQYPAMLEDLEDKLQRSLYDPGDNEVDGSKVKDDDNPFSCFPKQYLTDLFCEAVDIKGVLLARHTALLVELGYLLGELTEALRTYDQAYLIMDTIDHKILHPVQQAAGLRNLNINFANLRDYRSQYKPEMGQSFIEKHSFLLASLEQCLENNQHIVAKTTVGQACRAFCLSSYEPVDNFKNVSMPLDNLGWA</sequence>
<proteinExistence type="predicted"/>
<name>A0A0D2N9L1_HYPSF</name>
<organism evidence="1 2">
    <name type="scientific">Hypholoma sublateritium (strain FD-334 SS-4)</name>
    <dbReference type="NCBI Taxonomy" id="945553"/>
    <lineage>
        <taxon>Eukaryota</taxon>
        <taxon>Fungi</taxon>
        <taxon>Dikarya</taxon>
        <taxon>Basidiomycota</taxon>
        <taxon>Agaricomycotina</taxon>
        <taxon>Agaricomycetes</taxon>
        <taxon>Agaricomycetidae</taxon>
        <taxon>Agaricales</taxon>
        <taxon>Agaricineae</taxon>
        <taxon>Strophariaceae</taxon>
        <taxon>Hypholoma</taxon>
    </lineage>
</organism>
<keyword evidence="2" id="KW-1185">Reference proteome</keyword>
<gene>
    <name evidence="1" type="ORF">HYPSUDRAFT_58632</name>
</gene>
<dbReference type="AlphaFoldDB" id="A0A0D2N9L1"/>
<accession>A0A0D2N9L1</accession>
<reference evidence="2" key="1">
    <citation type="submission" date="2014-04" db="EMBL/GenBank/DDBJ databases">
        <title>Evolutionary Origins and Diversification of the Mycorrhizal Mutualists.</title>
        <authorList>
            <consortium name="DOE Joint Genome Institute"/>
            <consortium name="Mycorrhizal Genomics Consortium"/>
            <person name="Kohler A."/>
            <person name="Kuo A."/>
            <person name="Nagy L.G."/>
            <person name="Floudas D."/>
            <person name="Copeland A."/>
            <person name="Barry K.W."/>
            <person name="Cichocki N."/>
            <person name="Veneault-Fourrey C."/>
            <person name="LaButti K."/>
            <person name="Lindquist E.A."/>
            <person name="Lipzen A."/>
            <person name="Lundell T."/>
            <person name="Morin E."/>
            <person name="Murat C."/>
            <person name="Riley R."/>
            <person name="Ohm R."/>
            <person name="Sun H."/>
            <person name="Tunlid A."/>
            <person name="Henrissat B."/>
            <person name="Grigoriev I.V."/>
            <person name="Hibbett D.S."/>
            <person name="Martin F."/>
        </authorList>
    </citation>
    <scope>NUCLEOTIDE SEQUENCE [LARGE SCALE GENOMIC DNA]</scope>
    <source>
        <strain evidence="2">FD-334 SS-4</strain>
    </source>
</reference>
<protein>
    <submittedName>
        <fullName evidence="1">Uncharacterized protein</fullName>
    </submittedName>
</protein>
<dbReference type="EMBL" id="KN817635">
    <property type="protein sequence ID" value="KJA15799.1"/>
    <property type="molecule type" value="Genomic_DNA"/>
</dbReference>
<evidence type="ECO:0000313" key="2">
    <source>
        <dbReference type="Proteomes" id="UP000054270"/>
    </source>
</evidence>